<dbReference type="CDD" id="cd00167">
    <property type="entry name" value="SANT"/>
    <property type="match status" value="1"/>
</dbReference>
<evidence type="ECO:0000313" key="4">
    <source>
        <dbReference type="Proteomes" id="UP001345219"/>
    </source>
</evidence>
<proteinExistence type="predicted"/>
<feature type="compositionally biased region" description="Basic and acidic residues" evidence="1">
    <location>
        <begin position="99"/>
        <end position="111"/>
    </location>
</feature>
<accession>A0AAN7JY00</accession>
<evidence type="ECO:0000313" key="3">
    <source>
        <dbReference type="EMBL" id="KAK4753263.1"/>
    </source>
</evidence>
<dbReference type="InterPro" id="IPR001005">
    <property type="entry name" value="SANT/Myb"/>
</dbReference>
<dbReference type="SUPFAM" id="SSF46689">
    <property type="entry name" value="Homeodomain-like"/>
    <property type="match status" value="1"/>
</dbReference>
<feature type="domain" description="Myb-like" evidence="2">
    <location>
        <begin position="15"/>
        <end position="46"/>
    </location>
</feature>
<evidence type="ECO:0000256" key="1">
    <source>
        <dbReference type="SAM" id="MobiDB-lite"/>
    </source>
</evidence>
<protein>
    <recommendedName>
        <fullName evidence="2">Myb-like domain-containing protein</fullName>
    </recommendedName>
</protein>
<comment type="caution">
    <text evidence="3">The sequence shown here is derived from an EMBL/GenBank/DDBJ whole genome shotgun (WGS) entry which is preliminary data.</text>
</comment>
<organism evidence="3 4">
    <name type="scientific">Trapa incisa</name>
    <dbReference type="NCBI Taxonomy" id="236973"/>
    <lineage>
        <taxon>Eukaryota</taxon>
        <taxon>Viridiplantae</taxon>
        <taxon>Streptophyta</taxon>
        <taxon>Embryophyta</taxon>
        <taxon>Tracheophyta</taxon>
        <taxon>Spermatophyta</taxon>
        <taxon>Magnoliopsida</taxon>
        <taxon>eudicotyledons</taxon>
        <taxon>Gunneridae</taxon>
        <taxon>Pentapetalae</taxon>
        <taxon>rosids</taxon>
        <taxon>malvids</taxon>
        <taxon>Myrtales</taxon>
        <taxon>Lythraceae</taxon>
        <taxon>Trapa</taxon>
    </lineage>
</organism>
<dbReference type="EMBL" id="JAXIOK010000016">
    <property type="protein sequence ID" value="KAK4753263.1"/>
    <property type="molecule type" value="Genomic_DNA"/>
</dbReference>
<feature type="region of interest" description="Disordered" evidence="1">
    <location>
        <begin position="82"/>
        <end position="117"/>
    </location>
</feature>
<dbReference type="AlphaFoldDB" id="A0AAN7JY00"/>
<gene>
    <name evidence="3" type="ORF">SAY87_022061</name>
</gene>
<dbReference type="Gene3D" id="1.10.10.60">
    <property type="entry name" value="Homeodomain-like"/>
    <property type="match status" value="1"/>
</dbReference>
<dbReference type="PROSITE" id="PS50090">
    <property type="entry name" value="MYB_LIKE"/>
    <property type="match status" value="1"/>
</dbReference>
<reference evidence="3 4" key="1">
    <citation type="journal article" date="2023" name="Hortic Res">
        <title>Pangenome of water caltrop reveals structural variations and asymmetric subgenome divergence after allopolyploidization.</title>
        <authorList>
            <person name="Zhang X."/>
            <person name="Chen Y."/>
            <person name="Wang L."/>
            <person name="Yuan Y."/>
            <person name="Fang M."/>
            <person name="Shi L."/>
            <person name="Lu R."/>
            <person name="Comes H.P."/>
            <person name="Ma Y."/>
            <person name="Chen Y."/>
            <person name="Huang G."/>
            <person name="Zhou Y."/>
            <person name="Zheng Z."/>
            <person name="Qiu Y."/>
        </authorList>
    </citation>
    <scope>NUCLEOTIDE SEQUENCE [LARGE SCALE GENOMIC DNA]</scope>
    <source>
        <tissue evidence="3">Roots</tissue>
    </source>
</reference>
<feature type="compositionally biased region" description="Low complexity" evidence="1">
    <location>
        <begin position="83"/>
        <end position="96"/>
    </location>
</feature>
<name>A0AAN7JY00_9MYRT</name>
<dbReference type="Proteomes" id="UP001345219">
    <property type="component" value="Chromosome 16"/>
</dbReference>
<dbReference type="InterPro" id="IPR009057">
    <property type="entry name" value="Homeodomain-like_sf"/>
</dbReference>
<sequence length="187" mass="21104">MGRTPSSKQTGDENAKAVKKGVWSAEEDRKLMDYIRRYGIWNWTHMPTAADPASMAPWVFSFFIFLDKTSANTTPISSNIHGHPSILESSSHPSISRASESEETSKNKVGDSDDVSSGVFPEAVEVDQLWEKIILSDPLQDAFMEDEFETMFMASSCWFDLPASMNYSPVESSYDGYDLEYDNLWEN</sequence>
<keyword evidence="4" id="KW-1185">Reference proteome</keyword>
<evidence type="ECO:0000259" key="2">
    <source>
        <dbReference type="PROSITE" id="PS50090"/>
    </source>
</evidence>